<organism evidence="1 2">
    <name type="scientific">Solilutibacter pythonis</name>
    <dbReference type="NCBI Taxonomy" id="2483112"/>
    <lineage>
        <taxon>Bacteria</taxon>
        <taxon>Pseudomonadati</taxon>
        <taxon>Pseudomonadota</taxon>
        <taxon>Gammaproteobacteria</taxon>
        <taxon>Lysobacterales</taxon>
        <taxon>Lysobacteraceae</taxon>
        <taxon>Solilutibacter</taxon>
    </lineage>
</organism>
<dbReference type="EMBL" id="RFLY01000009">
    <property type="protein sequence ID" value="RMH92891.1"/>
    <property type="molecule type" value="Genomic_DNA"/>
</dbReference>
<sequence>MSDVLKIIFVGPPGAGKSTAIRAISDHPPVSTDVPASDESRLTTVALDFGEMALDDGEVLRLYGVPGQGRFEFIWPIISEGAIGALFFIDARHPTPLDVLDGYLESFADTIRQVTSLLVITHGDHAAHGFDSLKLIRHIRSKGLEMNITQIDPRQRTDVLFALNMLLESLPNTATGARDAA</sequence>
<keyword evidence="2" id="KW-1185">Reference proteome</keyword>
<proteinExistence type="predicted"/>
<reference evidence="1 2" key="1">
    <citation type="submission" date="2018-10" db="EMBL/GenBank/DDBJ databases">
        <title>Proposal of Lysobacter pythonis sp. nov. isolated from royal pythons (Python regius).</title>
        <authorList>
            <person name="Hans-Juergen B."/>
            <person name="Huptas C."/>
            <person name="Sandra B."/>
            <person name="Igor L."/>
            <person name="Joachim S."/>
            <person name="Siegfried S."/>
            <person name="Mareike W."/>
            <person name="Peter K."/>
        </authorList>
    </citation>
    <scope>NUCLEOTIDE SEQUENCE [LARGE SCALE GENOMIC DNA]</scope>
    <source>
        <strain evidence="1 2">4284/11</strain>
    </source>
</reference>
<dbReference type="Gene3D" id="3.40.50.300">
    <property type="entry name" value="P-loop containing nucleotide triphosphate hydrolases"/>
    <property type="match status" value="1"/>
</dbReference>
<accession>A0A3M2HT12</accession>
<protein>
    <submittedName>
        <fullName evidence="1">GTP-binding protein</fullName>
    </submittedName>
</protein>
<dbReference type="RefSeq" id="WP_122101624.1">
    <property type="nucleotide sequence ID" value="NZ_RFLY01000009.1"/>
</dbReference>
<gene>
    <name evidence="1" type="ORF">EBB59_08015</name>
</gene>
<dbReference type="CDD" id="cd00882">
    <property type="entry name" value="Ras_like_GTPase"/>
    <property type="match status" value="1"/>
</dbReference>
<dbReference type="Proteomes" id="UP000275012">
    <property type="component" value="Unassembled WGS sequence"/>
</dbReference>
<evidence type="ECO:0000313" key="2">
    <source>
        <dbReference type="Proteomes" id="UP000275012"/>
    </source>
</evidence>
<dbReference type="InterPro" id="IPR052705">
    <property type="entry name" value="Gliding_Motility_GTPase"/>
</dbReference>
<dbReference type="PANTHER" id="PTHR42708:SF1">
    <property type="entry name" value="GLIDING MOTILITY PROTEIN MGLA"/>
    <property type="match status" value="1"/>
</dbReference>
<dbReference type="PANTHER" id="PTHR42708">
    <property type="entry name" value="ATP/GTP-BINDING PROTEIN-RELATED"/>
    <property type="match status" value="1"/>
</dbReference>
<dbReference type="SUPFAM" id="SSF52540">
    <property type="entry name" value="P-loop containing nucleoside triphosphate hydrolases"/>
    <property type="match status" value="1"/>
</dbReference>
<name>A0A3M2HT12_9GAMM</name>
<comment type="caution">
    <text evidence="1">The sequence shown here is derived from an EMBL/GenBank/DDBJ whole genome shotgun (WGS) entry which is preliminary data.</text>
</comment>
<evidence type="ECO:0000313" key="1">
    <source>
        <dbReference type="EMBL" id="RMH92891.1"/>
    </source>
</evidence>
<dbReference type="AlphaFoldDB" id="A0A3M2HT12"/>
<dbReference type="InterPro" id="IPR027417">
    <property type="entry name" value="P-loop_NTPase"/>
</dbReference>
<dbReference type="OrthoDB" id="4319884at2"/>